<evidence type="ECO:0000256" key="7">
    <source>
        <dbReference type="ARBA" id="ARBA00022825"/>
    </source>
</evidence>
<dbReference type="CDD" id="cd07474">
    <property type="entry name" value="Peptidases_S8_subtilisin_Vpr-like"/>
    <property type="match status" value="1"/>
</dbReference>
<feature type="domain" description="Inhibitor I9" evidence="12">
    <location>
        <begin position="107"/>
        <end position="173"/>
    </location>
</feature>
<dbReference type="Pfam" id="PF02225">
    <property type="entry name" value="PA"/>
    <property type="match status" value="1"/>
</dbReference>
<evidence type="ECO:0000256" key="5">
    <source>
        <dbReference type="ARBA" id="ARBA00022729"/>
    </source>
</evidence>
<dbReference type="SUPFAM" id="SSF52743">
    <property type="entry name" value="Subtilisin-like"/>
    <property type="match status" value="1"/>
</dbReference>
<evidence type="ECO:0000256" key="3">
    <source>
        <dbReference type="ARBA" id="ARBA00022525"/>
    </source>
</evidence>
<evidence type="ECO:0000256" key="9">
    <source>
        <dbReference type="RuleBase" id="RU003355"/>
    </source>
</evidence>
<keyword evidence="14" id="KW-1185">Reference proteome</keyword>
<feature type="active site" description="Charge relay system" evidence="8">
    <location>
        <position position="258"/>
    </location>
</feature>
<keyword evidence="3" id="KW-0964">Secreted</keyword>
<dbReference type="PANTHER" id="PTHR43806">
    <property type="entry name" value="PEPTIDASE S8"/>
    <property type="match status" value="1"/>
</dbReference>
<dbReference type="PROSITE" id="PS00138">
    <property type="entry name" value="SUBTILASE_SER"/>
    <property type="match status" value="1"/>
</dbReference>
<dbReference type="InterPro" id="IPR003137">
    <property type="entry name" value="PA_domain"/>
</dbReference>
<dbReference type="SUPFAM" id="SSF52025">
    <property type="entry name" value="PA domain"/>
    <property type="match status" value="1"/>
</dbReference>
<dbReference type="Gene3D" id="3.40.50.200">
    <property type="entry name" value="Peptidase S8/S53 domain"/>
    <property type="match status" value="2"/>
</dbReference>
<evidence type="ECO:0000256" key="4">
    <source>
        <dbReference type="ARBA" id="ARBA00022670"/>
    </source>
</evidence>
<dbReference type="Gene3D" id="3.50.30.30">
    <property type="match status" value="1"/>
</dbReference>
<organism evidence="13 14">
    <name type="scientific">Paenibacillus planticolens</name>
    <dbReference type="NCBI Taxonomy" id="2654976"/>
    <lineage>
        <taxon>Bacteria</taxon>
        <taxon>Bacillati</taxon>
        <taxon>Bacillota</taxon>
        <taxon>Bacilli</taxon>
        <taxon>Bacillales</taxon>
        <taxon>Paenibacillaceae</taxon>
        <taxon>Paenibacillus</taxon>
    </lineage>
</organism>
<reference evidence="13 14" key="1">
    <citation type="submission" date="2019-10" db="EMBL/GenBank/DDBJ databases">
        <title>Description of Paenibacillus pedi sp. nov.</title>
        <authorList>
            <person name="Carlier A."/>
            <person name="Qi S."/>
        </authorList>
    </citation>
    <scope>NUCLEOTIDE SEQUENCE [LARGE SCALE GENOMIC DNA]</scope>
    <source>
        <strain evidence="13 14">LMG 31457</strain>
    </source>
</reference>
<comment type="similarity">
    <text evidence="1 8 9">Belongs to the peptidase S8 family.</text>
</comment>
<dbReference type="Pfam" id="PF05922">
    <property type="entry name" value="Inhibitor_I9"/>
    <property type="match status" value="1"/>
</dbReference>
<dbReference type="PANTHER" id="PTHR43806:SF65">
    <property type="entry name" value="SERINE PROTEASE APRX"/>
    <property type="match status" value="1"/>
</dbReference>
<sequence length="1068" mass="113496">MQGFFYSLLIGGIVLNTRRKLFKSVLTLSIGTVLFGGVANNVALGAGNAGNATLLTDRAHDSAFSKLAPSMLDATSGMIDIIVQLSNEPIAPVRSQTMSIQTSFSEQEAESSLSAEQASFKNSLNQMNIPYTVHRTFNQVFNGMALTVDASRIEELASIDSVKKVFKDTVYHLSPVEMTESADVTTKYDQYPLDQIHVPEVWAKGFTGKGIKVGVLDTGVDYDHPDLKSAYKGGYDFVDKDNDPYETTPAWGQSKTDHGTHVSGTILGRAVGKDVTVRGIVYDADLYSYRVLGPGGSGPTSGIIAGIEQAVKDKMDVINLSLGEDPEKDPNGPDAIAVNNAVLAGVTTVIANGNAATNSRYYYTVGQPATAQLPIAVGAASSPTASYIATATATVNTNVYANLPLKVMAWKVGNIDFASIVGSGPQEAVFANLGSEDDFSKVNAAGKIAVVSRGTLNFVDKAINAKKAGAKALVIFNGNALVDDTGKVIDSTKADLRATSFGLIGRDGAINSPQGEQFGNVVPAYDMAGDVGRKIASAALQSGNAPFTLDFGNFKADLSKGDLMASFSSRGPNSDGNFGVRPDLVAPGVSILSSIAAYGKYYAEKGQSYNYDTAYGRKNGTSMATPHVTGLSALLKQAHPEWDPFDIRAALANTAEEIKNENNQLYDIYSQGSGRVNVLKAIETPALLQAVEPITILDPNYLPKDVINYAVNTSFGLMSKNSSGSKQLRVKNVTSNLAVDYTASVEMHPSVTGNITKPVATPDVSKIRVSLSKDKITSTPNGTVPFALQVSVANDAADGVYEGEVKLTSAGQPDLHLPFVIHVGDQPEDTRFGFQQIELSDIRLTPNHPVELNAKLTATDVNYLAVEAYDFDYIDARGKMFGTMVERVSPDNAQGKATYFAPGPLSFNLDGTFIGNKKDDKGKPVFERLAAGKYKIKLVGKTVKAGQNPASVEATYEAWKVLIVAPPFAITGTSLNRTNGITATVQVAPYEYAATSHEGLETVVFQLMKGNTPVGLTALKKDFTQSEEVTALFNVTGSDYTVNVFVVDSLDSSTTNVGNNLADSITLK</sequence>
<dbReference type="PRINTS" id="PR00723">
    <property type="entry name" value="SUBTILISIN"/>
</dbReference>
<dbReference type="InterPro" id="IPR023828">
    <property type="entry name" value="Peptidase_S8_Ser-AS"/>
</dbReference>
<dbReference type="EMBL" id="WHNZ01000064">
    <property type="protein sequence ID" value="NOV03692.1"/>
    <property type="molecule type" value="Genomic_DNA"/>
</dbReference>
<evidence type="ECO:0000259" key="11">
    <source>
        <dbReference type="Pfam" id="PF02225"/>
    </source>
</evidence>
<protein>
    <submittedName>
        <fullName evidence="13">S8 family serine peptidase</fullName>
    </submittedName>
</protein>
<evidence type="ECO:0000256" key="8">
    <source>
        <dbReference type="PROSITE-ProRule" id="PRU01240"/>
    </source>
</evidence>
<evidence type="ECO:0000259" key="10">
    <source>
        <dbReference type="Pfam" id="PF00082"/>
    </source>
</evidence>
<dbReference type="InterPro" id="IPR036852">
    <property type="entry name" value="Peptidase_S8/S53_dom_sf"/>
</dbReference>
<dbReference type="Proteomes" id="UP000618579">
    <property type="component" value="Unassembled WGS sequence"/>
</dbReference>
<dbReference type="InterPro" id="IPR000209">
    <property type="entry name" value="Peptidase_S8/S53_dom"/>
</dbReference>
<evidence type="ECO:0000256" key="1">
    <source>
        <dbReference type="ARBA" id="ARBA00011073"/>
    </source>
</evidence>
<feature type="active site" description="Charge relay system" evidence="8">
    <location>
        <position position="217"/>
    </location>
</feature>
<evidence type="ECO:0000259" key="12">
    <source>
        <dbReference type="Pfam" id="PF05922"/>
    </source>
</evidence>
<feature type="domain" description="PA" evidence="11">
    <location>
        <begin position="425"/>
        <end position="494"/>
    </location>
</feature>
<keyword evidence="6 8" id="KW-0378">Hydrolase</keyword>
<comment type="caution">
    <text evidence="13">The sequence shown here is derived from an EMBL/GenBank/DDBJ whole genome shotgun (WGS) entry which is preliminary data.</text>
</comment>
<dbReference type="InterPro" id="IPR023827">
    <property type="entry name" value="Peptidase_S8_Asp-AS"/>
</dbReference>
<dbReference type="InterPro" id="IPR050131">
    <property type="entry name" value="Peptidase_S8_subtilisin-like"/>
</dbReference>
<dbReference type="InterPro" id="IPR046450">
    <property type="entry name" value="PA_dom_sf"/>
</dbReference>
<dbReference type="InterPro" id="IPR015500">
    <property type="entry name" value="Peptidase_S8_subtilisin-rel"/>
</dbReference>
<dbReference type="PROSITE" id="PS00136">
    <property type="entry name" value="SUBTILASE_ASP"/>
    <property type="match status" value="1"/>
</dbReference>
<evidence type="ECO:0000256" key="6">
    <source>
        <dbReference type="ARBA" id="ARBA00022801"/>
    </source>
</evidence>
<dbReference type="InterPro" id="IPR034213">
    <property type="entry name" value="S8_Vpr-like"/>
</dbReference>
<keyword evidence="7 8" id="KW-0720">Serine protease</keyword>
<accession>A0ABX1ZUK3</accession>
<keyword evidence="5" id="KW-0732">Signal</keyword>
<name>A0ABX1ZUK3_9BACL</name>
<feature type="active site" description="Charge relay system" evidence="8">
    <location>
        <position position="622"/>
    </location>
</feature>
<keyword evidence="2" id="KW-0134">Cell wall</keyword>
<keyword evidence="4 8" id="KW-0645">Protease</keyword>
<dbReference type="PROSITE" id="PS51892">
    <property type="entry name" value="SUBTILASE"/>
    <property type="match status" value="1"/>
</dbReference>
<gene>
    <name evidence="13" type="ORF">GC097_27160</name>
</gene>
<evidence type="ECO:0000313" key="14">
    <source>
        <dbReference type="Proteomes" id="UP000618579"/>
    </source>
</evidence>
<dbReference type="Pfam" id="PF00082">
    <property type="entry name" value="Peptidase_S8"/>
    <property type="match status" value="1"/>
</dbReference>
<proteinExistence type="inferred from homology"/>
<feature type="domain" description="Peptidase S8/S53" evidence="10">
    <location>
        <begin position="208"/>
        <end position="659"/>
    </location>
</feature>
<dbReference type="InterPro" id="IPR022398">
    <property type="entry name" value="Peptidase_S8_His-AS"/>
</dbReference>
<dbReference type="InterPro" id="IPR010259">
    <property type="entry name" value="S8pro/Inhibitor_I9"/>
</dbReference>
<dbReference type="PROSITE" id="PS00137">
    <property type="entry name" value="SUBTILASE_HIS"/>
    <property type="match status" value="1"/>
</dbReference>
<evidence type="ECO:0000256" key="2">
    <source>
        <dbReference type="ARBA" id="ARBA00022512"/>
    </source>
</evidence>
<evidence type="ECO:0000313" key="13">
    <source>
        <dbReference type="EMBL" id="NOV03692.1"/>
    </source>
</evidence>